<dbReference type="SMART" id="SM00507">
    <property type="entry name" value="HNHc"/>
    <property type="match status" value="1"/>
</dbReference>
<dbReference type="InterPro" id="IPR003615">
    <property type="entry name" value="HNH_nuc"/>
</dbReference>
<evidence type="ECO:0000313" key="3">
    <source>
        <dbReference type="Proteomes" id="UP001557485"/>
    </source>
</evidence>
<name>A0ABV3U4E6_9GAMM</name>
<dbReference type="PANTHER" id="PTHR33877">
    <property type="entry name" value="SLL1193 PROTEIN"/>
    <property type="match status" value="1"/>
</dbReference>
<organism evidence="2 3">
    <name type="scientific">Zhongshania guokunii</name>
    <dbReference type="NCBI Taxonomy" id="641783"/>
    <lineage>
        <taxon>Bacteria</taxon>
        <taxon>Pseudomonadati</taxon>
        <taxon>Pseudomonadota</taxon>
        <taxon>Gammaproteobacteria</taxon>
        <taxon>Cellvibrionales</taxon>
        <taxon>Spongiibacteraceae</taxon>
        <taxon>Zhongshania</taxon>
    </lineage>
</organism>
<proteinExistence type="predicted"/>
<keyword evidence="3" id="KW-1185">Reference proteome</keyword>
<keyword evidence="2" id="KW-0378">Hydrolase</keyword>
<dbReference type="Pfam" id="PF14279">
    <property type="entry name" value="HNH_5"/>
    <property type="match status" value="1"/>
</dbReference>
<keyword evidence="2" id="KW-0540">Nuclease</keyword>
<dbReference type="EMBL" id="JBFRYA010000003">
    <property type="protein sequence ID" value="MEX1668157.1"/>
    <property type="molecule type" value="Genomic_DNA"/>
</dbReference>
<protein>
    <submittedName>
        <fullName evidence="2">HNH endonuclease</fullName>
    </submittedName>
</protein>
<reference evidence="2 3" key="1">
    <citation type="journal article" date="2011" name="Int. J. Syst. Evol. Microbiol.">
        <title>Zhongshania antarctica gen. nov., sp. nov. and Zhongshania guokunii sp. nov., gammaproteobacteria respectively isolated from coastal attached (fast) ice and surface seawater of the Antarctic.</title>
        <authorList>
            <person name="Li H.J."/>
            <person name="Zhang X.Y."/>
            <person name="Chen C.X."/>
            <person name="Zhang Y.J."/>
            <person name="Gao Z.M."/>
            <person name="Yu Y."/>
            <person name="Chen X.L."/>
            <person name="Chen B."/>
            <person name="Zhang Y.Z."/>
        </authorList>
    </citation>
    <scope>NUCLEOTIDE SEQUENCE [LARGE SCALE GENOMIC DNA]</scope>
    <source>
        <strain evidence="2 3">ZS6-22T</strain>
    </source>
</reference>
<dbReference type="InterPro" id="IPR029471">
    <property type="entry name" value="HNH_5"/>
</dbReference>
<feature type="domain" description="HNH nuclease" evidence="1">
    <location>
        <begin position="126"/>
        <end position="167"/>
    </location>
</feature>
<dbReference type="Gene3D" id="1.10.30.50">
    <property type="match status" value="1"/>
</dbReference>
<accession>A0ABV3U4E6</accession>
<evidence type="ECO:0000259" key="1">
    <source>
        <dbReference type="SMART" id="SM00507"/>
    </source>
</evidence>
<keyword evidence="2" id="KW-0255">Endonuclease</keyword>
<dbReference type="InterPro" id="IPR052892">
    <property type="entry name" value="NA-targeting_endonuclease"/>
</dbReference>
<comment type="caution">
    <text evidence="2">The sequence shown here is derived from an EMBL/GenBank/DDBJ whole genome shotgun (WGS) entry which is preliminary data.</text>
</comment>
<dbReference type="RefSeq" id="WP_368380453.1">
    <property type="nucleotide sequence ID" value="NZ_JBFRYA010000003.1"/>
</dbReference>
<dbReference type="PANTHER" id="PTHR33877:SF2">
    <property type="entry name" value="OS07G0170200 PROTEIN"/>
    <property type="match status" value="1"/>
</dbReference>
<sequence>MPKRCFREPIPEIYDSARYLDAAVSAHLNGYTKLAEELFNLANNPVVWEWTDSIWGKASKYVVINKNPKLHTAEKEKVRMPNKAQMEELRARDGYHCRFCGMPVIRAEVRKYFKEIYPEAVGWERTNKSQHAAFQCMWLQYDHVVPHSSGGTNDLDNVVITCAACNYGKWNYTLEELDLYDPRDFPPVGSTWDGLERVFES</sequence>
<evidence type="ECO:0000313" key="2">
    <source>
        <dbReference type="EMBL" id="MEX1668157.1"/>
    </source>
</evidence>
<gene>
    <name evidence="2" type="ORF">AB4876_04490</name>
</gene>
<dbReference type="Proteomes" id="UP001557485">
    <property type="component" value="Unassembled WGS sequence"/>
</dbReference>
<dbReference type="GO" id="GO:0004519">
    <property type="term" value="F:endonuclease activity"/>
    <property type="evidence" value="ECO:0007669"/>
    <property type="project" value="UniProtKB-KW"/>
</dbReference>
<dbReference type="CDD" id="cd00085">
    <property type="entry name" value="HNHc"/>
    <property type="match status" value="1"/>
</dbReference>